<organism evidence="2 3">
    <name type="scientific">Chenopodium quinoa</name>
    <name type="common">Quinoa</name>
    <dbReference type="NCBI Taxonomy" id="63459"/>
    <lineage>
        <taxon>Eukaryota</taxon>
        <taxon>Viridiplantae</taxon>
        <taxon>Streptophyta</taxon>
        <taxon>Embryophyta</taxon>
        <taxon>Tracheophyta</taxon>
        <taxon>Spermatophyta</taxon>
        <taxon>Magnoliopsida</taxon>
        <taxon>eudicotyledons</taxon>
        <taxon>Gunneridae</taxon>
        <taxon>Pentapetalae</taxon>
        <taxon>Caryophyllales</taxon>
        <taxon>Chenopodiaceae</taxon>
        <taxon>Chenopodioideae</taxon>
        <taxon>Atripliceae</taxon>
        <taxon>Chenopodium</taxon>
    </lineage>
</organism>
<keyword evidence="3" id="KW-1185">Reference proteome</keyword>
<sequence length="78" mass="8571">MSKRSEEGEPKEGLSLPRKLLDPMAKAYFGGFWGKTRRAGTPNGNLSPRYTILLRSALSEVSTPAPASKEVSRYQATE</sequence>
<proteinExistence type="predicted"/>
<dbReference type="EnsemblPlants" id="AUR62026430-RA">
    <property type="protein sequence ID" value="AUR62026430-RA:cds"/>
    <property type="gene ID" value="AUR62026430"/>
</dbReference>
<evidence type="ECO:0000256" key="1">
    <source>
        <dbReference type="SAM" id="MobiDB-lite"/>
    </source>
</evidence>
<dbReference type="Proteomes" id="UP000596660">
    <property type="component" value="Unplaced"/>
</dbReference>
<dbReference type="AlphaFoldDB" id="A0A803MBG3"/>
<reference evidence="2" key="1">
    <citation type="journal article" date="2017" name="Nature">
        <title>The genome of Chenopodium quinoa.</title>
        <authorList>
            <person name="Jarvis D.E."/>
            <person name="Ho Y.S."/>
            <person name="Lightfoot D.J."/>
            <person name="Schmoeckel S.M."/>
            <person name="Li B."/>
            <person name="Borm T.J.A."/>
            <person name="Ohyanagi H."/>
            <person name="Mineta K."/>
            <person name="Michell C.T."/>
            <person name="Saber N."/>
            <person name="Kharbatia N.M."/>
            <person name="Rupper R.R."/>
            <person name="Sharp A.R."/>
            <person name="Dally N."/>
            <person name="Boughton B.A."/>
            <person name="Woo Y.H."/>
            <person name="Gao G."/>
            <person name="Schijlen E.G.W.M."/>
            <person name="Guo X."/>
            <person name="Momin A.A."/>
            <person name="Negrao S."/>
            <person name="Al-Babili S."/>
            <person name="Gehring C."/>
            <person name="Roessner U."/>
            <person name="Jung C."/>
            <person name="Murphy K."/>
            <person name="Arold S.T."/>
            <person name="Gojobori T."/>
            <person name="van der Linden C.G."/>
            <person name="van Loo E.N."/>
            <person name="Jellen E.N."/>
            <person name="Maughan P.J."/>
            <person name="Tester M."/>
        </authorList>
    </citation>
    <scope>NUCLEOTIDE SEQUENCE [LARGE SCALE GENOMIC DNA]</scope>
    <source>
        <strain evidence="2">cv. PI 614886</strain>
    </source>
</reference>
<name>A0A803MBG3_CHEQI</name>
<dbReference type="Gramene" id="AUR62026430-RA">
    <property type="protein sequence ID" value="AUR62026430-RA:cds"/>
    <property type="gene ID" value="AUR62026430"/>
</dbReference>
<reference evidence="2" key="2">
    <citation type="submission" date="2021-03" db="UniProtKB">
        <authorList>
            <consortium name="EnsemblPlants"/>
        </authorList>
    </citation>
    <scope>IDENTIFICATION</scope>
</reference>
<evidence type="ECO:0000313" key="3">
    <source>
        <dbReference type="Proteomes" id="UP000596660"/>
    </source>
</evidence>
<protein>
    <submittedName>
        <fullName evidence="2">Uncharacterized protein</fullName>
    </submittedName>
</protein>
<evidence type="ECO:0000313" key="2">
    <source>
        <dbReference type="EnsemblPlants" id="AUR62026430-RA:cds"/>
    </source>
</evidence>
<feature type="region of interest" description="Disordered" evidence="1">
    <location>
        <begin position="59"/>
        <end position="78"/>
    </location>
</feature>
<accession>A0A803MBG3</accession>